<dbReference type="GeneID" id="7203319"/>
<dbReference type="AlphaFoldDB" id="B7G698"/>
<sequence length="992" mass="106090">MKSIVLLSATALMGCDAFQAWSITAAQNYLARSFFDAHRIDTEFRTRYPRHNVLSRLSGSTSGIDPAPQVFASGFSTKTDLVEALQEAVEMAVRALPPAAAENPIIDLCTVSVSSLYDGGSSPPTTVVIPTIVETARSKYGIIQHLIGSSVAGCIASVATTEVDNALTACQPVELDGTPAVSISLAILPDVQLRTFFCQSAYVPDDIGRISPAEWKRAVGLSGFLESNKKDGSDTELSQQDSVVMLLPSPAFSTELDDFLLGLSLYLPRAQTFGGIASTVSSLSRAKLYRYSAASHLSECLSDGCVGVAMTGDIQIQSMAAHGAKPVGGIYQILKGQDSTIGVIVLDETATQALKDEEDNVDNDSDNDSEESEPLDKKAALAQAYAKAQIPKPVLAEANFLMRTLSDEDQAFMRRQLLIGIDKGGSIGRSASELARLSEGEGHRFTVHKVATAGMKDGSVTFSLGSIDVKTGTRMRFFVRDSEFAKKEVEALWFGYKKRLLNQQFGKGEHTTDSTFTRSGCFVIPTLDRGNKFFQGKPGYESGTVARILPTLPTISGFFSNGIIGITEGDGDTSTGVQGSATGYTLIGSKTDRPIFSPAAAAAAHTAAQEEKEAQEAEAEAQALVAEANSKVGESYTQGSNGVVKTAPRSEDGELIIKRREVHSGRAMTVSAVEWSVAEKAAIPTSTLEGFMWDKETEVDRFRERVPLVNLVSQCRLSQMDPKAPKPRGFVVPIQQMVSEGKFVVIPECKRMEPTIGSLRRRYDLSKLARDFTFDGAVAISVNCDAVLFGGSLGDVTAAREAAGSAVIDSISEEGVVVPPILASDLILYPYQLYKLRLAGADAINLLVGALEKKDLSYLTKIASSLQLQSFATVTSEVQLLEVASLQEGTIDGIIVSNRELEDFSFDMTGEQALYLLKSNALAKVRAKHGEDLLILAEGRVGIIDRPQADSTRSAKLYITELREAGAVGAIMGGALAVDGGGYQQVAKMAQL</sequence>
<evidence type="ECO:0000313" key="14">
    <source>
        <dbReference type="Proteomes" id="UP000000759"/>
    </source>
</evidence>
<dbReference type="InterPro" id="IPR013798">
    <property type="entry name" value="Indole-3-glycerol_P_synth_dom"/>
</dbReference>
<feature type="region of interest" description="Disordered" evidence="10">
    <location>
        <begin position="354"/>
        <end position="377"/>
    </location>
</feature>
<dbReference type="RefSeq" id="XP_002182536.1">
    <property type="nucleotide sequence ID" value="XM_002182500.1"/>
</dbReference>
<feature type="chain" id="PRO_5002855821" description="indole-3-glycerol-phosphate synthase" evidence="11">
    <location>
        <begin position="18"/>
        <end position="992"/>
    </location>
</feature>
<evidence type="ECO:0000313" key="13">
    <source>
        <dbReference type="EMBL" id="EEC45823.1"/>
    </source>
</evidence>
<dbReference type="OMA" id="FRITKCE"/>
<evidence type="ECO:0000256" key="4">
    <source>
        <dbReference type="ARBA" id="ARBA00022605"/>
    </source>
</evidence>
<keyword evidence="8" id="KW-0456">Lyase</keyword>
<reference evidence="13 14" key="1">
    <citation type="journal article" date="2008" name="Nature">
        <title>The Phaeodactylum genome reveals the evolutionary history of diatom genomes.</title>
        <authorList>
            <person name="Bowler C."/>
            <person name="Allen A.E."/>
            <person name="Badger J.H."/>
            <person name="Grimwood J."/>
            <person name="Jabbari K."/>
            <person name="Kuo A."/>
            <person name="Maheswari U."/>
            <person name="Martens C."/>
            <person name="Maumus F."/>
            <person name="Otillar R.P."/>
            <person name="Rayko E."/>
            <person name="Salamov A."/>
            <person name="Vandepoele K."/>
            <person name="Beszteri B."/>
            <person name="Gruber A."/>
            <person name="Heijde M."/>
            <person name="Katinka M."/>
            <person name="Mock T."/>
            <person name="Valentin K."/>
            <person name="Verret F."/>
            <person name="Berges J.A."/>
            <person name="Brownlee C."/>
            <person name="Cadoret J.P."/>
            <person name="Chiovitti A."/>
            <person name="Choi C.J."/>
            <person name="Coesel S."/>
            <person name="De Martino A."/>
            <person name="Detter J.C."/>
            <person name="Durkin C."/>
            <person name="Falciatore A."/>
            <person name="Fournet J."/>
            <person name="Haruta M."/>
            <person name="Huysman M.J."/>
            <person name="Jenkins B.D."/>
            <person name="Jiroutova K."/>
            <person name="Jorgensen R.E."/>
            <person name="Joubert Y."/>
            <person name="Kaplan A."/>
            <person name="Kroger N."/>
            <person name="Kroth P.G."/>
            <person name="La Roche J."/>
            <person name="Lindquist E."/>
            <person name="Lommer M."/>
            <person name="Martin-Jezequel V."/>
            <person name="Lopez P.J."/>
            <person name="Lucas S."/>
            <person name="Mangogna M."/>
            <person name="McGinnis K."/>
            <person name="Medlin L.K."/>
            <person name="Montsant A."/>
            <person name="Oudot-Le Secq M.P."/>
            <person name="Napoli C."/>
            <person name="Obornik M."/>
            <person name="Parker M.S."/>
            <person name="Petit J.L."/>
            <person name="Porcel B.M."/>
            <person name="Poulsen N."/>
            <person name="Robison M."/>
            <person name="Rychlewski L."/>
            <person name="Rynearson T.A."/>
            <person name="Schmutz J."/>
            <person name="Shapiro H."/>
            <person name="Siaut M."/>
            <person name="Stanley M."/>
            <person name="Sussman M.R."/>
            <person name="Taylor A.R."/>
            <person name="Vardi A."/>
            <person name="von Dassow P."/>
            <person name="Vyverman W."/>
            <person name="Willis A."/>
            <person name="Wyrwicz L.S."/>
            <person name="Rokhsar D.S."/>
            <person name="Weissenbach J."/>
            <person name="Armbrust E.V."/>
            <person name="Green B.R."/>
            <person name="Van de Peer Y."/>
            <person name="Grigoriev I.V."/>
        </authorList>
    </citation>
    <scope>NUCLEOTIDE SEQUENCE [LARGE SCALE GENOMIC DNA]</scope>
    <source>
        <strain evidence="13 14">CCAP 1055/1</strain>
    </source>
</reference>
<dbReference type="STRING" id="556484.B7G698"/>
<evidence type="ECO:0000256" key="5">
    <source>
        <dbReference type="ARBA" id="ARBA00022793"/>
    </source>
</evidence>
<dbReference type="GO" id="GO:0004640">
    <property type="term" value="F:phosphoribosylanthranilate isomerase activity"/>
    <property type="evidence" value="ECO:0007669"/>
    <property type="project" value="TreeGrafter"/>
</dbReference>
<keyword evidence="7" id="KW-0057">Aromatic amino acid biosynthesis</keyword>
<keyword evidence="9" id="KW-0175">Coiled coil</keyword>
<accession>B7G698</accession>
<name>B7G698_PHATC</name>
<keyword evidence="14" id="KW-1185">Reference proteome</keyword>
<dbReference type="InterPro" id="IPR045186">
    <property type="entry name" value="Indole-3-glycerol_P_synth"/>
</dbReference>
<evidence type="ECO:0000256" key="7">
    <source>
        <dbReference type="ARBA" id="ARBA00023141"/>
    </source>
</evidence>
<comment type="catalytic activity">
    <reaction evidence="1">
        <text>1-(2-carboxyphenylamino)-1-deoxy-D-ribulose 5-phosphate + H(+) = (1S,2R)-1-C-(indol-3-yl)glycerol 3-phosphate + CO2 + H2O</text>
        <dbReference type="Rhea" id="RHEA:23476"/>
        <dbReference type="ChEBI" id="CHEBI:15377"/>
        <dbReference type="ChEBI" id="CHEBI:15378"/>
        <dbReference type="ChEBI" id="CHEBI:16526"/>
        <dbReference type="ChEBI" id="CHEBI:58613"/>
        <dbReference type="ChEBI" id="CHEBI:58866"/>
        <dbReference type="EC" id="4.1.1.48"/>
    </reaction>
</comment>
<dbReference type="KEGG" id="pti:PHATRDRAFT_48186"/>
<dbReference type="OrthoDB" id="524799at2759"/>
<protein>
    <recommendedName>
        <fullName evidence="3">indole-3-glycerol-phosphate synthase</fullName>
        <ecNumber evidence="3">4.1.1.48</ecNumber>
    </recommendedName>
</protein>
<comment type="pathway">
    <text evidence="2">Amino-acid biosynthesis; L-tryptophan biosynthesis; L-tryptophan from chorismate: step 4/5.</text>
</comment>
<evidence type="ECO:0000256" key="11">
    <source>
        <dbReference type="SAM" id="SignalP"/>
    </source>
</evidence>
<feature type="compositionally biased region" description="Acidic residues" evidence="10">
    <location>
        <begin position="356"/>
        <end position="373"/>
    </location>
</feature>
<dbReference type="PROSITE" id="PS51257">
    <property type="entry name" value="PROKAR_LIPOPROTEIN"/>
    <property type="match status" value="1"/>
</dbReference>
<proteinExistence type="predicted"/>
<evidence type="ECO:0000259" key="12">
    <source>
        <dbReference type="Pfam" id="PF00218"/>
    </source>
</evidence>
<dbReference type="UniPathway" id="UPA00035">
    <property type="reaction ID" value="UER00043"/>
</dbReference>
<feature type="domain" description="Indole-3-glycerol phosphate synthase" evidence="12">
    <location>
        <begin position="691"/>
        <end position="914"/>
    </location>
</feature>
<evidence type="ECO:0000256" key="8">
    <source>
        <dbReference type="ARBA" id="ARBA00023239"/>
    </source>
</evidence>
<feature type="coiled-coil region" evidence="9">
    <location>
        <begin position="600"/>
        <end position="634"/>
    </location>
</feature>
<keyword evidence="5" id="KW-0210">Decarboxylase</keyword>
<dbReference type="HOGENOM" id="CLU_321162_0_0_1"/>
<dbReference type="Proteomes" id="UP000000759">
    <property type="component" value="Chromosome 16"/>
</dbReference>
<dbReference type="InParanoid" id="B7G698"/>
<reference evidence="14" key="2">
    <citation type="submission" date="2008-08" db="EMBL/GenBank/DDBJ databases">
        <authorList>
            <consortium name="Diatom Consortium"/>
            <person name="Grigoriev I."/>
            <person name="Grimwood J."/>
            <person name="Kuo A."/>
            <person name="Otillar R.P."/>
            <person name="Salamov A."/>
            <person name="Detter J.C."/>
            <person name="Lindquist E."/>
            <person name="Shapiro H."/>
            <person name="Lucas S."/>
            <person name="Glavina del Rio T."/>
            <person name="Pitluck S."/>
            <person name="Rokhsar D."/>
            <person name="Bowler C."/>
        </authorList>
    </citation>
    <scope>GENOME REANNOTATION</scope>
    <source>
        <strain evidence="14">CCAP 1055/1</strain>
    </source>
</reference>
<dbReference type="GO" id="GO:0004425">
    <property type="term" value="F:indole-3-glycerol-phosphate synthase activity"/>
    <property type="evidence" value="ECO:0007669"/>
    <property type="project" value="UniProtKB-EC"/>
</dbReference>
<dbReference type="EMBL" id="CM000618">
    <property type="protein sequence ID" value="EEC45823.1"/>
    <property type="molecule type" value="Genomic_DNA"/>
</dbReference>
<dbReference type="PANTHER" id="PTHR22854">
    <property type="entry name" value="TRYPTOPHAN BIOSYNTHESIS PROTEIN"/>
    <property type="match status" value="1"/>
</dbReference>
<evidence type="ECO:0000256" key="9">
    <source>
        <dbReference type="SAM" id="Coils"/>
    </source>
</evidence>
<evidence type="ECO:0000256" key="10">
    <source>
        <dbReference type="SAM" id="MobiDB-lite"/>
    </source>
</evidence>
<dbReference type="GO" id="GO:0000162">
    <property type="term" value="P:L-tryptophan biosynthetic process"/>
    <property type="evidence" value="ECO:0007669"/>
    <property type="project" value="UniProtKB-UniPathway"/>
</dbReference>
<dbReference type="InterPro" id="IPR013785">
    <property type="entry name" value="Aldolase_TIM"/>
</dbReference>
<dbReference type="PaxDb" id="2850-Phatr48186"/>
<dbReference type="eggNOG" id="KOG4201">
    <property type="taxonomic scope" value="Eukaryota"/>
</dbReference>
<dbReference type="InterPro" id="IPR011060">
    <property type="entry name" value="RibuloseP-bd_barrel"/>
</dbReference>
<keyword evidence="4" id="KW-0028">Amino-acid biosynthesis</keyword>
<dbReference type="PANTHER" id="PTHR22854:SF2">
    <property type="entry name" value="INDOLE-3-GLYCEROL-PHOSPHATE SYNTHASE"/>
    <property type="match status" value="1"/>
</dbReference>
<evidence type="ECO:0000256" key="3">
    <source>
        <dbReference type="ARBA" id="ARBA00012362"/>
    </source>
</evidence>
<evidence type="ECO:0000256" key="6">
    <source>
        <dbReference type="ARBA" id="ARBA00022822"/>
    </source>
</evidence>
<keyword evidence="11" id="KW-0732">Signal</keyword>
<dbReference type="Pfam" id="PF00218">
    <property type="entry name" value="IGPS"/>
    <property type="match status" value="1"/>
</dbReference>
<evidence type="ECO:0000256" key="1">
    <source>
        <dbReference type="ARBA" id="ARBA00001633"/>
    </source>
</evidence>
<dbReference type="EC" id="4.1.1.48" evidence="3"/>
<dbReference type="Gene3D" id="3.20.20.70">
    <property type="entry name" value="Aldolase class I"/>
    <property type="match status" value="1"/>
</dbReference>
<gene>
    <name evidence="13" type="ORF">PHATRDRAFT_48186</name>
</gene>
<keyword evidence="6" id="KW-0822">Tryptophan biosynthesis</keyword>
<organism evidence="13 14">
    <name type="scientific">Phaeodactylum tricornutum (strain CCAP 1055/1)</name>
    <dbReference type="NCBI Taxonomy" id="556484"/>
    <lineage>
        <taxon>Eukaryota</taxon>
        <taxon>Sar</taxon>
        <taxon>Stramenopiles</taxon>
        <taxon>Ochrophyta</taxon>
        <taxon>Bacillariophyta</taxon>
        <taxon>Bacillariophyceae</taxon>
        <taxon>Bacillariophycidae</taxon>
        <taxon>Naviculales</taxon>
        <taxon>Phaeodactylaceae</taxon>
        <taxon>Phaeodactylum</taxon>
    </lineage>
</organism>
<evidence type="ECO:0000256" key="2">
    <source>
        <dbReference type="ARBA" id="ARBA00004696"/>
    </source>
</evidence>
<dbReference type="SUPFAM" id="SSF51366">
    <property type="entry name" value="Ribulose-phoshate binding barrel"/>
    <property type="match status" value="1"/>
</dbReference>
<feature type="signal peptide" evidence="11">
    <location>
        <begin position="1"/>
        <end position="17"/>
    </location>
</feature>